<dbReference type="AlphaFoldDB" id="A0AAV5QYS4"/>
<accession>A0AAV5QYS4</accession>
<feature type="region of interest" description="Disordered" evidence="1">
    <location>
        <begin position="125"/>
        <end position="239"/>
    </location>
</feature>
<feature type="compositionally biased region" description="Acidic residues" evidence="1">
    <location>
        <begin position="140"/>
        <end position="152"/>
    </location>
</feature>
<dbReference type="PROSITE" id="PS51518">
    <property type="entry name" value="SGF29_C"/>
    <property type="match status" value="1"/>
</dbReference>
<dbReference type="CDD" id="cd20393">
    <property type="entry name" value="Tudor_SGF29_rpt1"/>
    <property type="match status" value="1"/>
</dbReference>
<organism evidence="3 4">
    <name type="scientific">Pichia kluyveri</name>
    <name type="common">Yeast</name>
    <dbReference type="NCBI Taxonomy" id="36015"/>
    <lineage>
        <taxon>Eukaryota</taxon>
        <taxon>Fungi</taxon>
        <taxon>Dikarya</taxon>
        <taxon>Ascomycota</taxon>
        <taxon>Saccharomycotina</taxon>
        <taxon>Pichiomycetes</taxon>
        <taxon>Pichiales</taxon>
        <taxon>Pichiaceae</taxon>
        <taxon>Pichia</taxon>
    </lineage>
</organism>
<evidence type="ECO:0000313" key="4">
    <source>
        <dbReference type="Proteomes" id="UP001378960"/>
    </source>
</evidence>
<dbReference type="InterPro" id="IPR047288">
    <property type="entry name" value="Tudor_SGF29_rpt1"/>
</dbReference>
<dbReference type="Gene3D" id="2.30.30.140">
    <property type="match status" value="1"/>
</dbReference>
<dbReference type="InterPro" id="IPR010750">
    <property type="entry name" value="SGF29_tudor-like_dom"/>
</dbReference>
<proteinExistence type="predicted"/>
<dbReference type="EMBL" id="BTGB01000001">
    <property type="protein sequence ID" value="GMM44132.1"/>
    <property type="molecule type" value="Genomic_DNA"/>
</dbReference>
<feature type="compositionally biased region" description="Polar residues" evidence="1">
    <location>
        <begin position="153"/>
        <end position="165"/>
    </location>
</feature>
<feature type="domain" description="SGF29 C-terminal" evidence="2">
    <location>
        <begin position="260"/>
        <end position="398"/>
    </location>
</feature>
<protein>
    <submittedName>
        <fullName evidence="3">Sgf29 protein</fullName>
    </submittedName>
</protein>
<evidence type="ECO:0000256" key="1">
    <source>
        <dbReference type="SAM" id="MobiDB-lite"/>
    </source>
</evidence>
<dbReference type="PANTHER" id="PTHR21539:SF0">
    <property type="entry name" value="SAGA-ASSOCIATED FACTOR 29"/>
    <property type="match status" value="1"/>
</dbReference>
<sequence length="398" mass="45261">MEMIIRDNVQEVLNILGVDDVSKLENIKLSKLLDATKKISSIINEMEYNLSNSDNLEDNNLLLSDEIRVLINKRNELLGDESIDDSEKEEVIDNDNDINTNTKIFENKEEPTDVETTSEIIKEEKEIDKEIESKDKDNEETIITETNNEQDSDNNVKIESISNNMIRGRGRPHGSFKLKLGGKSNKNEEIQPPLKKIKLESESESELDSNTGSKSVTSPSEDNNNKNITAAKKYGYPSPPPLSSYNGKIGRSFYSSIFNPSTPILPNSQVAYCPSKNSDSGRFNGIQNEWILCRVLKIISETRFEIQDPEPDELHPNGQIFKANYKEVILVPLHLLNSKLKEYKIGSKVLAKYPETTTFYPAEVLESRNNRCMLRFEGEEEVDKLTPVDRVFVLPWPK</sequence>
<dbReference type="InterPro" id="IPR037802">
    <property type="entry name" value="SGF29"/>
</dbReference>
<comment type="caution">
    <text evidence="3">The sequence shown here is derived from an EMBL/GenBank/DDBJ whole genome shotgun (WGS) entry which is preliminary data.</text>
</comment>
<dbReference type="GO" id="GO:0000124">
    <property type="term" value="C:SAGA complex"/>
    <property type="evidence" value="ECO:0007669"/>
    <property type="project" value="InterPro"/>
</dbReference>
<gene>
    <name evidence="3" type="ORF">DAPK24_007070</name>
</gene>
<keyword evidence="4" id="KW-1185">Reference proteome</keyword>
<reference evidence="3 4" key="1">
    <citation type="journal article" date="2023" name="Elife">
        <title>Identification of key yeast species and microbe-microbe interactions impacting larval growth of Drosophila in the wild.</title>
        <authorList>
            <person name="Mure A."/>
            <person name="Sugiura Y."/>
            <person name="Maeda R."/>
            <person name="Honda K."/>
            <person name="Sakurai N."/>
            <person name="Takahashi Y."/>
            <person name="Watada M."/>
            <person name="Katoh T."/>
            <person name="Gotoh A."/>
            <person name="Gotoh Y."/>
            <person name="Taniguchi I."/>
            <person name="Nakamura K."/>
            <person name="Hayashi T."/>
            <person name="Katayama T."/>
            <person name="Uemura T."/>
            <person name="Hattori Y."/>
        </authorList>
    </citation>
    <scope>NUCLEOTIDE SEQUENCE [LARGE SCALE GENOMIC DNA]</scope>
    <source>
        <strain evidence="3 4">PK-24</strain>
    </source>
</reference>
<evidence type="ECO:0000313" key="3">
    <source>
        <dbReference type="EMBL" id="GMM44132.1"/>
    </source>
</evidence>
<feature type="compositionally biased region" description="Polar residues" evidence="1">
    <location>
        <begin position="208"/>
        <end position="228"/>
    </location>
</feature>
<dbReference type="Proteomes" id="UP001378960">
    <property type="component" value="Unassembled WGS sequence"/>
</dbReference>
<dbReference type="Pfam" id="PF07039">
    <property type="entry name" value="SGF29_Tudor"/>
    <property type="match status" value="1"/>
</dbReference>
<feature type="compositionally biased region" description="Basic and acidic residues" evidence="1">
    <location>
        <begin position="125"/>
        <end position="139"/>
    </location>
</feature>
<name>A0AAV5QYS4_PICKL</name>
<evidence type="ECO:0000259" key="2">
    <source>
        <dbReference type="PROSITE" id="PS51518"/>
    </source>
</evidence>
<dbReference type="PANTHER" id="PTHR21539">
    <property type="entry name" value="SAGA-ASSOCIATED FACTOR 29"/>
    <property type="match status" value="1"/>
</dbReference>